<accession>A0ACB7IP47</accession>
<proteinExistence type="predicted"/>
<sequence>MFDRQPTQSASSSTLSHATSTIDELTVALTNYSRLPSPELEYFATCCCGRKECANTKSWAAFKSALENRLILSAEVGQALLQKHDSYVQQHEPKECHKLGTATALHDSMPSEIAELRREKAALEKRLNQALVNAEVAEVSTKTAHQELEEARATIVRLTVQNAKSLGWDNRLSAVVKEKDDLQQERDSEAARAKAAESRLTALRQRMGESPYRILEDEDSQTDGTSAKVQREVRQLQQDLEQRRTYRLESSKTLLHEARARIESLQESLGQSAMVEQAELLKVVGSLIDDNDSLKRDNAELQSLLAEAREDIQHMQEELEEQRANPTSLGGASAFPGLQVHSGSVPASSTMEHLGRRRRPSSLSRHPFQLPTPDLPPRPLSPADSFATSETPSFGQPNSRYPRSQLSFDLDDDTLVLKETFQSRSVQTDLQLGLLSPSPFLSSSPSPSALRSESSSVSESQVGHISTLVERMAALLSRMTQADPLTLTNRLKRQHLRGADVGHLSRSTIGNIVNDITHIRYQFRTLLEDEKANTLCTRKDLRGLFKLFKDVFTEMGTMRATLNDIILDPSTAISFSEQALNPEKSEASKGKIAVTNQNPTLGGWIAPLSKLFGAPSPVGPEANQPSRITSPLSRGNTIGAPGRPIPKIIPKQRPALSASNTTVNVEFSGSGLGRSVTNTFSAHATIKADPQISLGQPPHSSGSSAMDLFAGAPRVPTDPWVLIPNAPKRSATLNPDATIGRRWGRTGLSRFSRDVDAVIDIPATPQPMNAADVDNNEEQDEVPPLLQRTLRRRGLSDSSIHSTFSTHQEDAGSSPTQETPSPEETSPGMSVLQAFSRTVQNFRIPSMASMSHTPELVTSPVSSTFSRPSRPQTAGSIRIPRNRALPTAWQTPDPFEAGSIREEDHLHRQHMLG</sequence>
<evidence type="ECO:0000313" key="2">
    <source>
        <dbReference type="Proteomes" id="UP000824881"/>
    </source>
</evidence>
<name>A0ACB7IP47_PLECO</name>
<evidence type="ECO:0000313" key="1">
    <source>
        <dbReference type="EMBL" id="KAG9218796.1"/>
    </source>
</evidence>
<dbReference type="Proteomes" id="UP000824881">
    <property type="component" value="Unassembled WGS sequence"/>
</dbReference>
<comment type="caution">
    <text evidence="1">The sequence shown here is derived from an EMBL/GenBank/DDBJ whole genome shotgun (WGS) entry which is preliminary data.</text>
</comment>
<keyword evidence="2" id="KW-1185">Reference proteome</keyword>
<organism evidence="1 2">
    <name type="scientific">Pleurotus cornucopiae</name>
    <name type="common">Cornucopia mushroom</name>
    <dbReference type="NCBI Taxonomy" id="5321"/>
    <lineage>
        <taxon>Eukaryota</taxon>
        <taxon>Fungi</taxon>
        <taxon>Dikarya</taxon>
        <taxon>Basidiomycota</taxon>
        <taxon>Agaricomycotina</taxon>
        <taxon>Agaricomycetes</taxon>
        <taxon>Agaricomycetidae</taxon>
        <taxon>Agaricales</taxon>
        <taxon>Pleurotineae</taxon>
        <taxon>Pleurotaceae</taxon>
        <taxon>Pleurotus</taxon>
    </lineage>
</organism>
<protein>
    <submittedName>
        <fullName evidence="1">Uncharacterized protein</fullName>
    </submittedName>
</protein>
<gene>
    <name evidence="1" type="ORF">CCMSSC00406_0001090</name>
</gene>
<reference evidence="1 2" key="1">
    <citation type="journal article" date="2021" name="Appl. Environ. Microbiol.">
        <title>Genetic linkage and physical mapping for an oyster mushroom Pleurotus cornucopiae and QTL analysis for the trait cap color.</title>
        <authorList>
            <person name="Zhang Y."/>
            <person name="Gao W."/>
            <person name="Sonnenberg A."/>
            <person name="Chen Q."/>
            <person name="Zhang J."/>
            <person name="Huang C."/>
        </authorList>
    </citation>
    <scope>NUCLEOTIDE SEQUENCE [LARGE SCALE GENOMIC DNA]</scope>
    <source>
        <strain evidence="1">CCMSSC00406</strain>
    </source>
</reference>
<dbReference type="EMBL" id="WQMT02000009">
    <property type="protein sequence ID" value="KAG9218796.1"/>
    <property type="molecule type" value="Genomic_DNA"/>
</dbReference>